<feature type="transmembrane region" description="Helical" evidence="1">
    <location>
        <begin position="115"/>
        <end position="138"/>
    </location>
</feature>
<feature type="transmembrane region" description="Helical" evidence="1">
    <location>
        <begin position="192"/>
        <end position="213"/>
    </location>
</feature>
<dbReference type="Proteomes" id="UP000601990">
    <property type="component" value="Unassembled WGS sequence"/>
</dbReference>
<keyword evidence="1" id="KW-0812">Transmembrane</keyword>
<proteinExistence type="predicted"/>
<feature type="transmembrane region" description="Helical" evidence="1">
    <location>
        <begin position="159"/>
        <end position="180"/>
    </location>
</feature>
<feature type="transmembrane region" description="Helical" evidence="1">
    <location>
        <begin position="23"/>
        <end position="43"/>
    </location>
</feature>
<dbReference type="PANTHER" id="PTHR34856:SF2">
    <property type="entry name" value="PROTEIN NRFD"/>
    <property type="match status" value="1"/>
</dbReference>
<dbReference type="Gene3D" id="1.20.1630.10">
    <property type="entry name" value="Formate dehydrogenase/DMSO reductase domain"/>
    <property type="match status" value="1"/>
</dbReference>
<gene>
    <name evidence="2" type="ORF">GO608_16640</name>
</gene>
<organism evidence="2 3">
    <name type="scientific">Aromatoleum buckelii</name>
    <dbReference type="NCBI Taxonomy" id="200254"/>
    <lineage>
        <taxon>Bacteria</taxon>
        <taxon>Pseudomonadati</taxon>
        <taxon>Pseudomonadota</taxon>
        <taxon>Betaproteobacteria</taxon>
        <taxon>Rhodocyclales</taxon>
        <taxon>Rhodocyclaceae</taxon>
        <taxon>Aromatoleum</taxon>
    </lineage>
</organism>
<keyword evidence="1" id="KW-0472">Membrane</keyword>
<accession>A0ABX1N6N9</accession>
<protein>
    <submittedName>
        <fullName evidence="2">Nitrite reductase</fullName>
    </submittedName>
</protein>
<keyword evidence="3" id="KW-1185">Reference proteome</keyword>
<sequence>MMASNVPIAGDDFRVGFRMQKAWGVHMATAFFFGEAGAGLYFVSQFFDFVTGMTVGLLMVLFGKAGGHLLHLGQPLRGWRALTKVRSSWVSRGLLAIVVFAVAGALHLLDVRSPFLPGAVSELVSAVALLACFVIMVYQGFAMSHSSAITLWNTGLMPIASLIYALLNGVLLTLVLGFNTPFLAADGEAVRLLQAAAIALMLLGLVTVLSMLHGARYGSEAGRAAVGLLLRGRFARWFIPLVIGLGFVVSALMMALAPRQFAWMLAVSGAQLAGYYAFRVLMFKAGAYDPVTGSAPRFRR</sequence>
<evidence type="ECO:0000313" key="3">
    <source>
        <dbReference type="Proteomes" id="UP000601990"/>
    </source>
</evidence>
<dbReference type="InterPro" id="IPR007059">
    <property type="entry name" value="DmsC"/>
</dbReference>
<feature type="transmembrane region" description="Helical" evidence="1">
    <location>
        <begin position="49"/>
        <end position="70"/>
    </location>
</feature>
<keyword evidence="1" id="KW-1133">Transmembrane helix</keyword>
<comment type="caution">
    <text evidence="2">The sequence shown here is derived from an EMBL/GenBank/DDBJ whole genome shotgun (WGS) entry which is preliminary data.</text>
</comment>
<dbReference type="RefSeq" id="WP_169200159.1">
    <property type="nucleotide sequence ID" value="NZ_WTVH02000010.1"/>
</dbReference>
<feature type="transmembrane region" description="Helical" evidence="1">
    <location>
        <begin position="261"/>
        <end position="278"/>
    </location>
</feature>
<evidence type="ECO:0000313" key="2">
    <source>
        <dbReference type="EMBL" id="NMF94944.1"/>
    </source>
</evidence>
<feature type="transmembrane region" description="Helical" evidence="1">
    <location>
        <begin position="90"/>
        <end position="109"/>
    </location>
</feature>
<dbReference type="Pfam" id="PF04976">
    <property type="entry name" value="DmsC"/>
    <property type="match status" value="1"/>
</dbReference>
<feature type="transmembrane region" description="Helical" evidence="1">
    <location>
        <begin position="234"/>
        <end position="255"/>
    </location>
</feature>
<name>A0ABX1N6N9_9RHOO</name>
<reference evidence="2" key="1">
    <citation type="submission" date="2019-12" db="EMBL/GenBank/DDBJ databases">
        <title>Comparative genomics gives insights into the taxonomy of the Azoarcus-Aromatoleum group and reveals separate origins of nif in the plant-associated Azoarcus and non-plant-associated Aromatoleum sub-groups.</title>
        <authorList>
            <person name="Lafos M."/>
            <person name="Maluk M."/>
            <person name="Batista M."/>
            <person name="Junghare M."/>
            <person name="Carmona M."/>
            <person name="Faoro H."/>
            <person name="Cruz L.M."/>
            <person name="Battistoni F."/>
            <person name="De Souza E."/>
            <person name="Pedrosa F."/>
            <person name="Chen W.-M."/>
            <person name="Poole P.S."/>
            <person name="Dixon R.A."/>
            <person name="James E.K."/>
        </authorList>
    </citation>
    <scope>NUCLEOTIDE SEQUENCE</scope>
    <source>
        <strain evidence="2">U120</strain>
    </source>
</reference>
<dbReference type="InterPro" id="IPR052049">
    <property type="entry name" value="Electron_transfer_protein"/>
</dbReference>
<evidence type="ECO:0000256" key="1">
    <source>
        <dbReference type="SAM" id="Phobius"/>
    </source>
</evidence>
<dbReference type="PANTHER" id="PTHR34856">
    <property type="entry name" value="PROTEIN NRFD"/>
    <property type="match status" value="1"/>
</dbReference>
<dbReference type="EMBL" id="WTVH01000041">
    <property type="protein sequence ID" value="NMF94944.1"/>
    <property type="molecule type" value="Genomic_DNA"/>
</dbReference>